<protein>
    <recommendedName>
        <fullName evidence="3">Tail assembly chaperone</fullName>
    </recommendedName>
</protein>
<dbReference type="InterPro" id="IPR020132">
    <property type="entry name" value="Gp24/Gp25"/>
</dbReference>
<dbReference type="AlphaFoldDB" id="A0A6G4X3M0"/>
<dbReference type="Proteomes" id="UP000477722">
    <property type="component" value="Unassembled WGS sequence"/>
</dbReference>
<sequence>MPNVTLDEIRAAAERQYGDFDIALPDGTAVTLRSPLRMSAEERGLLADVEQLANAGDTGAVTEALKVAAKTPEQGARLLDALGGDLATAAVLFERWAKAVSVGEASPSAS</sequence>
<evidence type="ECO:0000313" key="1">
    <source>
        <dbReference type="EMBL" id="NGO71447.1"/>
    </source>
</evidence>
<proteinExistence type="predicted"/>
<evidence type="ECO:0008006" key="3">
    <source>
        <dbReference type="Google" id="ProtNLM"/>
    </source>
</evidence>
<keyword evidence="2" id="KW-1185">Reference proteome</keyword>
<dbReference type="RefSeq" id="WP_165301080.1">
    <property type="nucleotide sequence ID" value="NZ_JAAKZZ010000305.1"/>
</dbReference>
<reference evidence="1 2" key="1">
    <citation type="submission" date="2020-02" db="EMBL/GenBank/DDBJ databases">
        <title>Whole-genome analyses of novel actinobacteria.</title>
        <authorList>
            <person name="Sahin N."/>
            <person name="Tatar D."/>
        </authorList>
    </citation>
    <scope>NUCLEOTIDE SEQUENCE [LARGE SCALE GENOMIC DNA]</scope>
    <source>
        <strain evidence="1 2">SB3404</strain>
    </source>
</reference>
<name>A0A6G4X3M0_9ACTN</name>
<organism evidence="1 2">
    <name type="scientific">Streptomyces boncukensis</name>
    <dbReference type="NCBI Taxonomy" id="2711219"/>
    <lineage>
        <taxon>Bacteria</taxon>
        <taxon>Bacillati</taxon>
        <taxon>Actinomycetota</taxon>
        <taxon>Actinomycetes</taxon>
        <taxon>Kitasatosporales</taxon>
        <taxon>Streptomycetaceae</taxon>
        <taxon>Streptomyces</taxon>
    </lineage>
</organism>
<dbReference type="Pfam" id="PF17388">
    <property type="entry name" value="GP24_25"/>
    <property type="match status" value="1"/>
</dbReference>
<gene>
    <name evidence="1" type="ORF">G5C65_24465</name>
</gene>
<dbReference type="EMBL" id="JAAKZZ010000305">
    <property type="protein sequence ID" value="NGO71447.1"/>
    <property type="molecule type" value="Genomic_DNA"/>
</dbReference>
<accession>A0A6G4X3M0</accession>
<evidence type="ECO:0000313" key="2">
    <source>
        <dbReference type="Proteomes" id="UP000477722"/>
    </source>
</evidence>
<comment type="caution">
    <text evidence="1">The sequence shown here is derived from an EMBL/GenBank/DDBJ whole genome shotgun (WGS) entry which is preliminary data.</text>
</comment>